<dbReference type="Proteomes" id="UP000316092">
    <property type="component" value="Unassembled WGS sequence"/>
</dbReference>
<protein>
    <submittedName>
        <fullName evidence="1">Uncharacterized protein</fullName>
    </submittedName>
</protein>
<name>A0A553UMK2_9DEIO</name>
<dbReference type="AlphaFoldDB" id="A0A553UMK2"/>
<dbReference type="EMBL" id="VKDB01000022">
    <property type="protein sequence ID" value="TSA81456.1"/>
    <property type="molecule type" value="Genomic_DNA"/>
</dbReference>
<organism evidence="1 2">
    <name type="scientific">Deinococcus detaillensis</name>
    <dbReference type="NCBI Taxonomy" id="2592048"/>
    <lineage>
        <taxon>Bacteria</taxon>
        <taxon>Thermotogati</taxon>
        <taxon>Deinococcota</taxon>
        <taxon>Deinococci</taxon>
        <taxon>Deinococcales</taxon>
        <taxon>Deinococcaceae</taxon>
        <taxon>Deinococcus</taxon>
    </lineage>
</organism>
<comment type="caution">
    <text evidence="1">The sequence shown here is derived from an EMBL/GenBank/DDBJ whole genome shotgun (WGS) entry which is preliminary data.</text>
</comment>
<accession>A0A553UMK2</accession>
<reference evidence="1 2" key="1">
    <citation type="submission" date="2019-07" db="EMBL/GenBank/DDBJ databases">
        <title>Deinococcus detaillus sp. nov., isolated from humus soil in Antarctica.</title>
        <authorList>
            <person name="Zhang K."/>
        </authorList>
    </citation>
    <scope>NUCLEOTIDE SEQUENCE [LARGE SCALE GENOMIC DNA]</scope>
    <source>
        <strain evidence="1 2">H1</strain>
    </source>
</reference>
<dbReference type="OrthoDB" id="55224at2"/>
<gene>
    <name evidence="1" type="ORF">FNU79_15110</name>
</gene>
<evidence type="ECO:0000313" key="1">
    <source>
        <dbReference type="EMBL" id="TSA81456.1"/>
    </source>
</evidence>
<sequence length="92" mass="10153">MLNTVQVLLCLSVAASGQPQPTRATVKSPAALSRFFNLYTWSTTSAMRAMPTHALKQLRSYRKACKDRPPRIELIVDQTSLGKEGKFEGLGD</sequence>
<dbReference type="RefSeq" id="WP_143721644.1">
    <property type="nucleotide sequence ID" value="NZ_VKDB01000022.1"/>
</dbReference>
<keyword evidence="2" id="KW-1185">Reference proteome</keyword>
<evidence type="ECO:0000313" key="2">
    <source>
        <dbReference type="Proteomes" id="UP000316092"/>
    </source>
</evidence>
<proteinExistence type="predicted"/>